<dbReference type="InterPro" id="IPR011990">
    <property type="entry name" value="TPR-like_helical_dom_sf"/>
</dbReference>
<evidence type="ECO:0000313" key="1">
    <source>
        <dbReference type="EMBL" id="QES89720.1"/>
    </source>
</evidence>
<dbReference type="Gene3D" id="1.25.40.390">
    <property type="match status" value="1"/>
</dbReference>
<reference evidence="1 2" key="1">
    <citation type="submission" date="2019-09" db="EMBL/GenBank/DDBJ databases">
        <title>Complete genome sequence of Arachidicoccus sp. B3-10 isolated from apple orchard soil.</title>
        <authorList>
            <person name="Kim H.S."/>
            <person name="Han K.-I."/>
            <person name="Suh M.K."/>
            <person name="Lee K.C."/>
            <person name="Eom M.K."/>
            <person name="Kim J.-S."/>
            <person name="Kang S.W."/>
            <person name="Sin Y."/>
            <person name="Lee J.-S."/>
        </authorList>
    </citation>
    <scope>NUCLEOTIDE SEQUENCE [LARGE SCALE GENOMIC DNA]</scope>
    <source>
        <strain evidence="1 2">B3-10</strain>
    </source>
</reference>
<dbReference type="Pfam" id="PF12771">
    <property type="entry name" value="SusD-like_2"/>
    <property type="match status" value="1"/>
</dbReference>
<dbReference type="Proteomes" id="UP000292424">
    <property type="component" value="Chromosome"/>
</dbReference>
<gene>
    <name evidence="1" type="ORF">E0W69_013975</name>
</gene>
<accession>A0A5P2G7H4</accession>
<dbReference type="EMBL" id="CP044016">
    <property type="protein sequence ID" value="QES89720.1"/>
    <property type="molecule type" value="Genomic_DNA"/>
</dbReference>
<dbReference type="InterPro" id="IPR041662">
    <property type="entry name" value="SusD-like_2"/>
</dbReference>
<dbReference type="KEGG" id="arac:E0W69_013975"/>
<dbReference type="SUPFAM" id="SSF48452">
    <property type="entry name" value="TPR-like"/>
    <property type="match status" value="1"/>
</dbReference>
<organism evidence="1 2">
    <name type="scientific">Rhizosphaericola mali</name>
    <dbReference type="NCBI Taxonomy" id="2545455"/>
    <lineage>
        <taxon>Bacteria</taxon>
        <taxon>Pseudomonadati</taxon>
        <taxon>Bacteroidota</taxon>
        <taxon>Chitinophagia</taxon>
        <taxon>Chitinophagales</taxon>
        <taxon>Chitinophagaceae</taxon>
        <taxon>Rhizosphaericola</taxon>
    </lineage>
</organism>
<keyword evidence="2" id="KW-1185">Reference proteome</keyword>
<sequence length="538" mass="60406">MVKATRIRHKKMKFEMKKILYIALMIFSSGILFTNCTKNFESINTDPEHITSGSMDYNYLFTAAEMYTAGSDYEAWRNSMIYCSTMIQHLASTQDYWNGDKYTYNAAYNSAYWDRQFPTAVTYIEEVMNKFKGDSANVNLYNITRILRVIIYQRMTDLYGDIPYSNAGKGYLSQITTPSYDKQEDIYTSFFNELDSAAQNLSTSNTNTIGSADLIYEGDPTLWKKLAYSQMLRLAMRMTKVDATNAEKWVKVAVAGGLFESNSDNAIVQHDAVTTAPGNANGLILVYDDPNAYRMSNTLISMLNNTGDPRLHYFATVSTNPGAQWGTSSYNYGDTTSSVQLGMPNGYDQLGGTTDISTATNWPGDINKYSIVNRYTFARLDAPTFILTYAENSLLLAEAAYRGWVDGDASSYYEEGVTAAMEQMTQTGASTGISSAQIATYLAKNPYNSSTALSQINTQYWLATFMDEYEAWSNWRRTGYPTLTQVSYFGNVTGGTIPRRFTYPTTEATSNPTNYTDAISRLSNGDKMTSRMWWDVAQ</sequence>
<keyword evidence="1" id="KW-0449">Lipoprotein</keyword>
<dbReference type="OrthoDB" id="9766256at2"/>
<proteinExistence type="predicted"/>
<evidence type="ECO:0000313" key="2">
    <source>
        <dbReference type="Proteomes" id="UP000292424"/>
    </source>
</evidence>
<name>A0A5P2G7H4_9BACT</name>
<dbReference type="AlphaFoldDB" id="A0A5P2G7H4"/>
<protein>
    <submittedName>
        <fullName evidence="1">SusD/RagB family nutrient-binding outer membrane lipoprotein</fullName>
    </submittedName>
</protein>